<dbReference type="EMBL" id="JBBNAG010000002">
    <property type="protein sequence ID" value="KAK9158078.1"/>
    <property type="molecule type" value="Genomic_DNA"/>
</dbReference>
<feature type="compositionally biased region" description="Basic and acidic residues" evidence="1">
    <location>
        <begin position="163"/>
        <end position="175"/>
    </location>
</feature>
<keyword evidence="3" id="KW-1185">Reference proteome</keyword>
<evidence type="ECO:0000313" key="2">
    <source>
        <dbReference type="EMBL" id="KAK9158078.1"/>
    </source>
</evidence>
<feature type="compositionally biased region" description="Basic and acidic residues" evidence="1">
    <location>
        <begin position="133"/>
        <end position="145"/>
    </location>
</feature>
<protein>
    <submittedName>
        <fullName evidence="2">Uncharacterized protein</fullName>
    </submittedName>
</protein>
<reference evidence="2 3" key="1">
    <citation type="submission" date="2024-01" db="EMBL/GenBank/DDBJ databases">
        <title>Genome assemblies of Stephania.</title>
        <authorList>
            <person name="Yang L."/>
        </authorList>
    </citation>
    <scope>NUCLEOTIDE SEQUENCE [LARGE SCALE GENOMIC DNA]</scope>
    <source>
        <strain evidence="2">JXDWG</strain>
        <tissue evidence="2">Leaf</tissue>
    </source>
</reference>
<gene>
    <name evidence="2" type="ORF">Scep_004652</name>
</gene>
<name>A0AAP0PVL8_9MAGN</name>
<evidence type="ECO:0000313" key="3">
    <source>
        <dbReference type="Proteomes" id="UP001419268"/>
    </source>
</evidence>
<dbReference type="PANTHER" id="PTHR48227">
    <property type="entry name" value="DNA TOPOISOMERASE 1-LIKE"/>
    <property type="match status" value="1"/>
</dbReference>
<accession>A0AAP0PVL8</accession>
<organism evidence="2 3">
    <name type="scientific">Stephania cephalantha</name>
    <dbReference type="NCBI Taxonomy" id="152367"/>
    <lineage>
        <taxon>Eukaryota</taxon>
        <taxon>Viridiplantae</taxon>
        <taxon>Streptophyta</taxon>
        <taxon>Embryophyta</taxon>
        <taxon>Tracheophyta</taxon>
        <taxon>Spermatophyta</taxon>
        <taxon>Magnoliopsida</taxon>
        <taxon>Ranunculales</taxon>
        <taxon>Menispermaceae</taxon>
        <taxon>Menispermoideae</taxon>
        <taxon>Cissampelideae</taxon>
        <taxon>Stephania</taxon>
    </lineage>
</organism>
<sequence length="211" mass="24235">MRTVSGTITSSKPIRLSKAANSLREFVASPNTIASNAISAFLKRASHSFDELVRFHRHLNKSKHKPIPYQSAFMMSQSGGEDASSSWYVDFREEQSVRVSEVSHGGEEEGSGMSRKKRRRRRASEGENEYEESEKRKEGKVKDVVELEDSNEVRKNKKKKRRASDGGYKESEKSSERKKRKEREVKSVVELEDSIEVRKSKKKKRRHGEDS</sequence>
<evidence type="ECO:0000256" key="1">
    <source>
        <dbReference type="SAM" id="MobiDB-lite"/>
    </source>
</evidence>
<feature type="region of interest" description="Disordered" evidence="1">
    <location>
        <begin position="98"/>
        <end position="211"/>
    </location>
</feature>
<comment type="caution">
    <text evidence="2">The sequence shown here is derived from an EMBL/GenBank/DDBJ whole genome shotgun (WGS) entry which is preliminary data.</text>
</comment>
<dbReference type="Proteomes" id="UP001419268">
    <property type="component" value="Unassembled WGS sequence"/>
</dbReference>
<proteinExistence type="predicted"/>
<dbReference type="PANTHER" id="PTHR48227:SF1">
    <property type="entry name" value="DNA LIGASE 1-LIKE"/>
    <property type="match status" value="1"/>
</dbReference>
<dbReference type="AlphaFoldDB" id="A0AAP0PVL8"/>
<feature type="compositionally biased region" description="Basic residues" evidence="1">
    <location>
        <begin position="199"/>
        <end position="211"/>
    </location>
</feature>